<dbReference type="NCBIfam" id="NF007985">
    <property type="entry name" value="PRK10713.1"/>
    <property type="match status" value="1"/>
</dbReference>
<dbReference type="InterPro" id="IPR012675">
    <property type="entry name" value="Beta-grasp_dom_sf"/>
</dbReference>
<dbReference type="EMBL" id="LAZR01000595">
    <property type="protein sequence ID" value="KKN63294.1"/>
    <property type="molecule type" value="Genomic_DNA"/>
</dbReference>
<comment type="caution">
    <text evidence="2">The sequence shown here is derived from an EMBL/GenBank/DDBJ whole genome shotgun (WGS) entry which is preliminary data.</text>
</comment>
<dbReference type="InterPro" id="IPR001041">
    <property type="entry name" value="2Fe-2S_ferredoxin-type"/>
</dbReference>
<dbReference type="PROSITE" id="PS51085">
    <property type="entry name" value="2FE2S_FER_2"/>
    <property type="match status" value="1"/>
</dbReference>
<accession>A0A0F9S8E9</accession>
<name>A0A0F9S8E9_9ZZZZ</name>
<proteinExistence type="predicted"/>
<dbReference type="PANTHER" id="PTHR30212">
    <property type="entry name" value="PROTEIN YIIM"/>
    <property type="match status" value="1"/>
</dbReference>
<evidence type="ECO:0000313" key="2">
    <source>
        <dbReference type="EMBL" id="KKN63294.1"/>
    </source>
</evidence>
<dbReference type="AlphaFoldDB" id="A0A0F9S8E9"/>
<dbReference type="InterPro" id="IPR052353">
    <property type="entry name" value="Benzoxazolinone_Detox_Enz"/>
</dbReference>
<dbReference type="InterPro" id="IPR036010">
    <property type="entry name" value="2Fe-2S_ferredoxin-like_sf"/>
</dbReference>
<gene>
    <name evidence="2" type="ORF">LCGC14_0503480</name>
</gene>
<reference evidence="2" key="1">
    <citation type="journal article" date="2015" name="Nature">
        <title>Complex archaea that bridge the gap between prokaryotes and eukaryotes.</title>
        <authorList>
            <person name="Spang A."/>
            <person name="Saw J.H."/>
            <person name="Jorgensen S.L."/>
            <person name="Zaremba-Niedzwiedzka K."/>
            <person name="Martijn J."/>
            <person name="Lind A.E."/>
            <person name="van Eijk R."/>
            <person name="Schleper C."/>
            <person name="Guy L."/>
            <person name="Ettema T.J."/>
        </authorList>
    </citation>
    <scope>NUCLEOTIDE SEQUENCE</scope>
</reference>
<dbReference type="InterPro" id="IPR006058">
    <property type="entry name" value="2Fe2S_fd_BS"/>
</dbReference>
<dbReference type="SUPFAM" id="SSF54292">
    <property type="entry name" value="2Fe-2S ferredoxin-like"/>
    <property type="match status" value="1"/>
</dbReference>
<dbReference type="CDD" id="cd00207">
    <property type="entry name" value="fer2"/>
    <property type="match status" value="1"/>
</dbReference>
<dbReference type="PANTHER" id="PTHR30212:SF2">
    <property type="entry name" value="PROTEIN YIIM"/>
    <property type="match status" value="1"/>
</dbReference>
<dbReference type="PROSITE" id="PS00197">
    <property type="entry name" value="2FE2S_FER_1"/>
    <property type="match status" value="1"/>
</dbReference>
<protein>
    <recommendedName>
        <fullName evidence="1">2Fe-2S ferredoxin-type domain-containing protein</fullName>
    </recommendedName>
</protein>
<feature type="domain" description="2Fe-2S ferredoxin-type" evidence="1">
    <location>
        <begin position="7"/>
        <end position="90"/>
    </location>
</feature>
<dbReference type="Gene3D" id="3.10.20.30">
    <property type="match status" value="1"/>
</dbReference>
<organism evidence="2">
    <name type="scientific">marine sediment metagenome</name>
    <dbReference type="NCBI Taxonomy" id="412755"/>
    <lineage>
        <taxon>unclassified sequences</taxon>
        <taxon>metagenomes</taxon>
        <taxon>ecological metagenomes</taxon>
    </lineage>
</organism>
<dbReference type="GO" id="GO:0051537">
    <property type="term" value="F:2 iron, 2 sulfur cluster binding"/>
    <property type="evidence" value="ECO:0007669"/>
    <property type="project" value="InterPro"/>
</dbReference>
<evidence type="ECO:0000259" key="1">
    <source>
        <dbReference type="PROSITE" id="PS51085"/>
    </source>
</evidence>
<sequence length="90" mass="9699">MSDKSTASVTLAENSQCIEFTAGCPSLLHCLESMKIDVAFQCREGYCGACRATLVSGSVEYNEEPLAFVREGEILLCCCKPNGNVSINLK</sequence>
<dbReference type="Pfam" id="PF00111">
    <property type="entry name" value="Fer2"/>
    <property type="match status" value="1"/>
</dbReference>